<sequence length="80" mass="9569">MAQRRVKWEIVCKSKVEGGLGIKDVRALLGKWVWRSMLSPGMLWAKVLHSRYRRIESFSNCSDVDRRAYWWWKDIVCVLQ</sequence>
<proteinExistence type="predicted"/>
<evidence type="ECO:0000313" key="1">
    <source>
        <dbReference type="EMBL" id="KYP75536.1"/>
    </source>
</evidence>
<reference evidence="1 2" key="1">
    <citation type="journal article" date="2012" name="Nat. Biotechnol.">
        <title>Draft genome sequence of pigeonpea (Cajanus cajan), an orphan legume crop of resource-poor farmers.</title>
        <authorList>
            <person name="Varshney R.K."/>
            <person name="Chen W."/>
            <person name="Li Y."/>
            <person name="Bharti A.K."/>
            <person name="Saxena R.K."/>
            <person name="Schlueter J.A."/>
            <person name="Donoghue M.T."/>
            <person name="Azam S."/>
            <person name="Fan G."/>
            <person name="Whaley A.M."/>
            <person name="Farmer A.D."/>
            <person name="Sheridan J."/>
            <person name="Iwata A."/>
            <person name="Tuteja R."/>
            <person name="Penmetsa R.V."/>
            <person name="Wu W."/>
            <person name="Upadhyaya H.D."/>
            <person name="Yang S.P."/>
            <person name="Shah T."/>
            <person name="Saxena K.B."/>
            <person name="Michael T."/>
            <person name="McCombie W.R."/>
            <person name="Yang B."/>
            <person name="Zhang G."/>
            <person name="Yang H."/>
            <person name="Wang J."/>
            <person name="Spillane C."/>
            <person name="Cook D.R."/>
            <person name="May G.D."/>
            <person name="Xu X."/>
            <person name="Jackson S.A."/>
        </authorList>
    </citation>
    <scope>NUCLEOTIDE SEQUENCE [LARGE SCALE GENOMIC DNA]</scope>
    <source>
        <strain evidence="2">cv. Asha</strain>
    </source>
</reference>
<organism evidence="1 2">
    <name type="scientific">Cajanus cajan</name>
    <name type="common">Pigeon pea</name>
    <name type="synonym">Cajanus indicus</name>
    <dbReference type="NCBI Taxonomy" id="3821"/>
    <lineage>
        <taxon>Eukaryota</taxon>
        <taxon>Viridiplantae</taxon>
        <taxon>Streptophyta</taxon>
        <taxon>Embryophyta</taxon>
        <taxon>Tracheophyta</taxon>
        <taxon>Spermatophyta</taxon>
        <taxon>Magnoliopsida</taxon>
        <taxon>eudicotyledons</taxon>
        <taxon>Gunneridae</taxon>
        <taxon>Pentapetalae</taxon>
        <taxon>rosids</taxon>
        <taxon>fabids</taxon>
        <taxon>Fabales</taxon>
        <taxon>Fabaceae</taxon>
        <taxon>Papilionoideae</taxon>
        <taxon>50 kb inversion clade</taxon>
        <taxon>NPAAA clade</taxon>
        <taxon>indigoferoid/millettioid clade</taxon>
        <taxon>Phaseoleae</taxon>
        <taxon>Cajanus</taxon>
    </lineage>
</organism>
<accession>A0A151U883</accession>
<name>A0A151U883_CAJCA</name>
<dbReference type="Proteomes" id="UP000075243">
    <property type="component" value="Chromosome 2"/>
</dbReference>
<evidence type="ECO:0000313" key="2">
    <source>
        <dbReference type="Proteomes" id="UP000075243"/>
    </source>
</evidence>
<protein>
    <submittedName>
        <fullName evidence="1">Uncharacterized protein</fullName>
    </submittedName>
</protein>
<keyword evidence="2" id="KW-1185">Reference proteome</keyword>
<gene>
    <name evidence="1" type="ORF">KK1_008275</name>
</gene>
<dbReference type="AlphaFoldDB" id="A0A151U883"/>
<dbReference type="EMBL" id="CM003604">
    <property type="protein sequence ID" value="KYP75536.1"/>
    <property type="molecule type" value="Genomic_DNA"/>
</dbReference>
<dbReference type="Gramene" id="C.cajan_08032.t">
    <property type="protein sequence ID" value="C.cajan_08032.t"/>
    <property type="gene ID" value="C.cajan_08032"/>
</dbReference>